<dbReference type="SUPFAM" id="SSF52980">
    <property type="entry name" value="Restriction endonuclease-like"/>
    <property type="match status" value="1"/>
</dbReference>
<evidence type="ECO:0000313" key="4">
    <source>
        <dbReference type="Proteomes" id="UP000324233"/>
    </source>
</evidence>
<dbReference type="Proteomes" id="UP000324233">
    <property type="component" value="Chromosome"/>
</dbReference>
<dbReference type="Gene3D" id="3.40.960.10">
    <property type="entry name" value="VSR Endonuclease"/>
    <property type="match status" value="1"/>
</dbReference>
<feature type="compositionally biased region" description="Basic and acidic residues" evidence="1">
    <location>
        <begin position="276"/>
        <end position="285"/>
    </location>
</feature>
<evidence type="ECO:0000256" key="1">
    <source>
        <dbReference type="SAM" id="MobiDB-lite"/>
    </source>
</evidence>
<dbReference type="Pfam" id="PF04480">
    <property type="entry name" value="DUF559"/>
    <property type="match status" value="1"/>
</dbReference>
<protein>
    <recommendedName>
        <fullName evidence="2">DUF559 domain-containing protein</fullName>
    </recommendedName>
</protein>
<name>A0A5B9WDU2_9BACT</name>
<gene>
    <name evidence="3" type="ORF">OJF2_66680</name>
</gene>
<evidence type="ECO:0000259" key="2">
    <source>
        <dbReference type="Pfam" id="PF04480"/>
    </source>
</evidence>
<dbReference type="OrthoDB" id="282871at2"/>
<dbReference type="AlphaFoldDB" id="A0A5B9WDU2"/>
<proteinExistence type="predicted"/>
<evidence type="ECO:0000313" key="3">
    <source>
        <dbReference type="EMBL" id="QEH38070.1"/>
    </source>
</evidence>
<dbReference type="EMBL" id="CP042997">
    <property type="protein sequence ID" value="QEH38070.1"/>
    <property type="molecule type" value="Genomic_DNA"/>
</dbReference>
<organism evidence="3 4">
    <name type="scientific">Aquisphaera giovannonii</name>
    <dbReference type="NCBI Taxonomy" id="406548"/>
    <lineage>
        <taxon>Bacteria</taxon>
        <taxon>Pseudomonadati</taxon>
        <taxon>Planctomycetota</taxon>
        <taxon>Planctomycetia</taxon>
        <taxon>Isosphaerales</taxon>
        <taxon>Isosphaeraceae</taxon>
        <taxon>Aquisphaera</taxon>
    </lineage>
</organism>
<dbReference type="KEGG" id="agv:OJF2_66680"/>
<keyword evidence="4" id="KW-1185">Reference proteome</keyword>
<dbReference type="InterPro" id="IPR007569">
    <property type="entry name" value="DUF559"/>
</dbReference>
<dbReference type="InterPro" id="IPR011335">
    <property type="entry name" value="Restrct_endonuc-II-like"/>
</dbReference>
<reference evidence="3 4" key="1">
    <citation type="submission" date="2019-08" db="EMBL/GenBank/DDBJ databases">
        <title>Deep-cultivation of Planctomycetes and their phenomic and genomic characterization uncovers novel biology.</title>
        <authorList>
            <person name="Wiegand S."/>
            <person name="Jogler M."/>
            <person name="Boedeker C."/>
            <person name="Pinto D."/>
            <person name="Vollmers J."/>
            <person name="Rivas-Marin E."/>
            <person name="Kohn T."/>
            <person name="Peeters S.H."/>
            <person name="Heuer A."/>
            <person name="Rast P."/>
            <person name="Oberbeckmann S."/>
            <person name="Bunk B."/>
            <person name="Jeske O."/>
            <person name="Meyerdierks A."/>
            <person name="Storesund J.E."/>
            <person name="Kallscheuer N."/>
            <person name="Luecker S."/>
            <person name="Lage O.M."/>
            <person name="Pohl T."/>
            <person name="Merkel B.J."/>
            <person name="Hornburger P."/>
            <person name="Mueller R.-W."/>
            <person name="Bruemmer F."/>
            <person name="Labrenz M."/>
            <person name="Spormann A.M."/>
            <person name="Op den Camp H."/>
            <person name="Overmann J."/>
            <person name="Amann R."/>
            <person name="Jetten M.S.M."/>
            <person name="Mascher T."/>
            <person name="Medema M.H."/>
            <person name="Devos D.P."/>
            <person name="Kaster A.-K."/>
            <person name="Ovreas L."/>
            <person name="Rohde M."/>
            <person name="Galperin M.Y."/>
            <person name="Jogler C."/>
        </authorList>
    </citation>
    <scope>NUCLEOTIDE SEQUENCE [LARGE SCALE GENOMIC DNA]</scope>
    <source>
        <strain evidence="3 4">OJF2</strain>
    </source>
</reference>
<feature type="region of interest" description="Disordered" evidence="1">
    <location>
        <begin position="271"/>
        <end position="299"/>
    </location>
</feature>
<accession>A0A5B9WDU2</accession>
<dbReference type="RefSeq" id="WP_148597551.1">
    <property type="nucleotide sequence ID" value="NZ_CP042997.1"/>
</dbReference>
<feature type="domain" description="DUF559" evidence="2">
    <location>
        <begin position="329"/>
        <end position="406"/>
    </location>
</feature>
<sequence>MPPTASNEAPSRLHSWLDRHEERRRGGIPTVSVVPAAGGWALREVLAWGRAAGRGRALVASTRDDWTEESLARGWLRTLIAATDPEHAAAGWLAGRMGREAGELLRSLRARSRLERGLFLDSALPAADHDPEEAACRGILGGLAGDERPGTRTADEIIEGLGASPLRWASDGRWSGLPAAVATVCGQGRLPLLVLSASAEGDDDRAPPAPPSPDRLAAAAGILAGLVSAHPPLPAALVIDPAAWRDYLGLGEESRARSILRQSVIPAEAVQAGSRTAEEHARRSLAESLADPGNAEKADRARSAAERYLFERLEARPETAGLFRLNETLDFPFNSSRPIEIDLLAPSLKLAVEIDGYYHFTDRDAYRRDRRKDALLQTHGHMVLRVLAEDVVTHLEETLGAIREAVAHRRGRPSTGTERKDDA</sequence>